<dbReference type="OrthoDB" id="6104656at2759"/>
<feature type="non-terminal residue" evidence="1">
    <location>
        <position position="70"/>
    </location>
</feature>
<dbReference type="EMBL" id="UYJE01005371">
    <property type="protein sequence ID" value="VDI36887.1"/>
    <property type="molecule type" value="Genomic_DNA"/>
</dbReference>
<keyword evidence="2" id="KW-1185">Reference proteome</keyword>
<dbReference type="AlphaFoldDB" id="A0A8B6EPJ2"/>
<evidence type="ECO:0000313" key="2">
    <source>
        <dbReference type="Proteomes" id="UP000596742"/>
    </source>
</evidence>
<reference evidence="1" key="1">
    <citation type="submission" date="2018-11" db="EMBL/GenBank/DDBJ databases">
        <authorList>
            <person name="Alioto T."/>
            <person name="Alioto T."/>
        </authorList>
    </citation>
    <scope>NUCLEOTIDE SEQUENCE</scope>
</reference>
<proteinExistence type="predicted"/>
<evidence type="ECO:0000313" key="1">
    <source>
        <dbReference type="EMBL" id="VDI36887.1"/>
    </source>
</evidence>
<dbReference type="Proteomes" id="UP000596742">
    <property type="component" value="Unassembled WGS sequence"/>
</dbReference>
<protein>
    <submittedName>
        <fullName evidence="1">Uncharacterized protein</fullName>
    </submittedName>
</protein>
<gene>
    <name evidence="1" type="ORF">MGAL_10B077707</name>
</gene>
<name>A0A8B6EPJ2_MYTGA</name>
<comment type="caution">
    <text evidence="1">The sequence shown here is derived from an EMBL/GenBank/DDBJ whole genome shotgun (WGS) entry which is preliminary data.</text>
</comment>
<sequence>ENNCYPENGSCIWGCDPEKCVNGRCGTCIDGCVTGWVGQSCICGKCNVCVHGVTEVMTMQWKLQEKEEIG</sequence>
<feature type="non-terminal residue" evidence="1">
    <location>
        <position position="1"/>
    </location>
</feature>
<accession>A0A8B6EPJ2</accession>
<organism evidence="1 2">
    <name type="scientific">Mytilus galloprovincialis</name>
    <name type="common">Mediterranean mussel</name>
    <dbReference type="NCBI Taxonomy" id="29158"/>
    <lineage>
        <taxon>Eukaryota</taxon>
        <taxon>Metazoa</taxon>
        <taxon>Spiralia</taxon>
        <taxon>Lophotrochozoa</taxon>
        <taxon>Mollusca</taxon>
        <taxon>Bivalvia</taxon>
        <taxon>Autobranchia</taxon>
        <taxon>Pteriomorphia</taxon>
        <taxon>Mytilida</taxon>
        <taxon>Mytiloidea</taxon>
        <taxon>Mytilidae</taxon>
        <taxon>Mytilinae</taxon>
        <taxon>Mytilus</taxon>
    </lineage>
</organism>